<reference evidence="1" key="1">
    <citation type="journal article" date="2015" name="Nature">
        <title>Complex archaea that bridge the gap between prokaryotes and eukaryotes.</title>
        <authorList>
            <person name="Spang A."/>
            <person name="Saw J.H."/>
            <person name="Jorgensen S.L."/>
            <person name="Zaremba-Niedzwiedzka K."/>
            <person name="Martijn J."/>
            <person name="Lind A.E."/>
            <person name="van Eijk R."/>
            <person name="Schleper C."/>
            <person name="Guy L."/>
            <person name="Ettema T.J."/>
        </authorList>
    </citation>
    <scope>NUCLEOTIDE SEQUENCE</scope>
</reference>
<gene>
    <name evidence="1" type="ORF">LCGC14_1781560</name>
</gene>
<dbReference type="EMBL" id="LAZR01016856">
    <property type="protein sequence ID" value="KKM02726.1"/>
    <property type="molecule type" value="Genomic_DNA"/>
</dbReference>
<sequence length="66" mass="7238">MSRLTVKKDTRGKWRWTLKAEAATGSGPTVRVTSLKLTNIAARSVPTTVRSFAMFVNTSDPPARDC</sequence>
<name>A0A0F9JA66_9ZZZZ</name>
<proteinExistence type="predicted"/>
<comment type="caution">
    <text evidence="1">The sequence shown here is derived from an EMBL/GenBank/DDBJ whole genome shotgun (WGS) entry which is preliminary data.</text>
</comment>
<evidence type="ECO:0000313" key="1">
    <source>
        <dbReference type="EMBL" id="KKM02726.1"/>
    </source>
</evidence>
<accession>A0A0F9JA66</accession>
<protein>
    <submittedName>
        <fullName evidence="1">Uncharacterized protein</fullName>
    </submittedName>
</protein>
<organism evidence="1">
    <name type="scientific">marine sediment metagenome</name>
    <dbReference type="NCBI Taxonomy" id="412755"/>
    <lineage>
        <taxon>unclassified sequences</taxon>
        <taxon>metagenomes</taxon>
        <taxon>ecological metagenomes</taxon>
    </lineage>
</organism>
<dbReference type="AlphaFoldDB" id="A0A0F9JA66"/>